<dbReference type="SUPFAM" id="SSF52540">
    <property type="entry name" value="P-loop containing nucleoside triphosphate hydrolases"/>
    <property type="match status" value="1"/>
</dbReference>
<dbReference type="RefSeq" id="WP_346075623.1">
    <property type="nucleotide sequence ID" value="NZ_BAAARB010000005.1"/>
</dbReference>
<dbReference type="InterPro" id="IPR006500">
    <property type="entry name" value="Helicase_put_C_phage/plasmid"/>
</dbReference>
<gene>
    <name evidence="7" type="ORF">GCM10009855_14100</name>
</gene>
<feature type="region of interest" description="Disordered" evidence="5">
    <location>
        <begin position="29"/>
        <end position="66"/>
    </location>
</feature>
<keyword evidence="4" id="KW-0067">ATP-binding</keyword>
<feature type="domain" description="SF3 helicase" evidence="6">
    <location>
        <begin position="321"/>
        <end position="477"/>
    </location>
</feature>
<evidence type="ECO:0000256" key="3">
    <source>
        <dbReference type="ARBA" id="ARBA00022806"/>
    </source>
</evidence>
<dbReference type="Gene3D" id="3.40.50.300">
    <property type="entry name" value="P-loop containing nucleotide triphosphate hydrolases"/>
    <property type="match status" value="1"/>
</dbReference>
<evidence type="ECO:0000256" key="5">
    <source>
        <dbReference type="SAM" id="MobiDB-lite"/>
    </source>
</evidence>
<protein>
    <submittedName>
        <fullName evidence="7">Phage/plasmid primase, P4 family</fullName>
    </submittedName>
</protein>
<dbReference type="PROSITE" id="PS51206">
    <property type="entry name" value="SF3_HELICASE_1"/>
    <property type="match status" value="1"/>
</dbReference>
<dbReference type="SMART" id="SM00885">
    <property type="entry name" value="D5_N"/>
    <property type="match status" value="1"/>
</dbReference>
<evidence type="ECO:0000313" key="8">
    <source>
        <dbReference type="Proteomes" id="UP001501170"/>
    </source>
</evidence>
<dbReference type="InterPro" id="IPR014015">
    <property type="entry name" value="Helicase_SF3_DNA-vir"/>
</dbReference>
<evidence type="ECO:0000256" key="4">
    <source>
        <dbReference type="ARBA" id="ARBA00022840"/>
    </source>
</evidence>
<sequence length="709" mass="79383">MSNEPTSTATDDFDDALLVDDLSGMTVAADKDAPADYPSAARREQDELVASMSDLVDPDDPSKDAGGVPFATSVDDLAAAAADDILQPDKIDGLKKLPPAVVRKNLLNLINAGIRQENERVKRGLRAGTKRAEIGRLGHYELARLVSALHSIILIAPSTQKVDKGDMLLACYDDDPTSASHGLYLADPGHLEAVVRRYQPGLDTKSFVEVVAALRSMVPVRQRGTDPDLIATRNGIVDFRTKKSMPFSPEYVFLAKLGVDWNPDAVSPVIPNPKHCLHDDRISCTSLCTCTGDHDDPADCTSSCQTWDVESWMADLIDDPEVTTLLWEIVSAVIRPYISWNKAVFFYSQQGNNGKGTLLAMIRNLLGRGNYASLPLADFGHEFKLEDLVGTSAILTDENDVGTYIDKAANFKAIVTNDVIMINRKNRRAIKHQHYGVMIQCFNDKPTVKDKSESLLRRLMFIHFDKSFTGRERKYIKDDYLHRRDVLEYVLLRALSMGHYELSEPMAVKMALDEFKEYNDPVLAFWREIRTQITWRLAPTQFLFDMYKSWMVRNMPNSKALGRYKFYDQLYDLVRDGKDSIWVWDRETQPYSNGRLTGIEPLIAEFDLDDWADVSKRGTRDFARLPASKLKDRYRGLLRREDVALDAARAQLETSTVGDSADSTDDMWAEERAPIGQRPAAEGTPHRGLTAAQLDELGMTPSTTEGVSA</sequence>
<reference evidence="7 8" key="1">
    <citation type="journal article" date="2019" name="Int. J. Syst. Evol. Microbiol.">
        <title>The Global Catalogue of Microorganisms (GCM) 10K type strain sequencing project: providing services to taxonomists for standard genome sequencing and annotation.</title>
        <authorList>
            <consortium name="The Broad Institute Genomics Platform"/>
            <consortium name="The Broad Institute Genome Sequencing Center for Infectious Disease"/>
            <person name="Wu L."/>
            <person name="Ma J."/>
        </authorList>
    </citation>
    <scope>NUCLEOTIDE SEQUENCE [LARGE SCALE GENOMIC DNA]</scope>
    <source>
        <strain evidence="7 8">JCM 16227</strain>
    </source>
</reference>
<dbReference type="NCBIfam" id="TIGR01613">
    <property type="entry name" value="primase_Cterm"/>
    <property type="match status" value="1"/>
</dbReference>
<comment type="caution">
    <text evidence="7">The sequence shown here is derived from an EMBL/GenBank/DDBJ whole genome shotgun (WGS) entry which is preliminary data.</text>
</comment>
<name>A0ABN3HCI6_9ACTN</name>
<dbReference type="Pfam" id="PF03288">
    <property type="entry name" value="Pox_D5"/>
    <property type="match status" value="1"/>
</dbReference>
<organism evidence="7 8">
    <name type="scientific">Gordonia cholesterolivorans</name>
    <dbReference type="NCBI Taxonomy" id="559625"/>
    <lineage>
        <taxon>Bacteria</taxon>
        <taxon>Bacillati</taxon>
        <taxon>Actinomycetota</taxon>
        <taxon>Actinomycetes</taxon>
        <taxon>Mycobacteriales</taxon>
        <taxon>Gordoniaceae</taxon>
        <taxon>Gordonia</taxon>
    </lineage>
</organism>
<dbReference type="InterPro" id="IPR051620">
    <property type="entry name" value="ORF904-like_C"/>
</dbReference>
<evidence type="ECO:0000313" key="7">
    <source>
        <dbReference type="EMBL" id="GAA2375973.1"/>
    </source>
</evidence>
<dbReference type="InterPro" id="IPR045455">
    <property type="entry name" value="NrS-1_pol-like_helicase"/>
</dbReference>
<proteinExistence type="predicted"/>
<dbReference type="Pfam" id="PF08706">
    <property type="entry name" value="D5_N"/>
    <property type="match status" value="1"/>
</dbReference>
<accession>A0ABN3HCI6</accession>
<dbReference type="Pfam" id="PF19263">
    <property type="entry name" value="DUF5906"/>
    <property type="match status" value="1"/>
</dbReference>
<dbReference type="InterPro" id="IPR004968">
    <property type="entry name" value="DNA_primase/NTPase_C"/>
</dbReference>
<dbReference type="EMBL" id="BAAARB010000005">
    <property type="protein sequence ID" value="GAA2375973.1"/>
    <property type="molecule type" value="Genomic_DNA"/>
</dbReference>
<keyword evidence="2" id="KW-0378">Hydrolase</keyword>
<evidence type="ECO:0000256" key="2">
    <source>
        <dbReference type="ARBA" id="ARBA00022801"/>
    </source>
</evidence>
<feature type="compositionally biased region" description="Polar residues" evidence="5">
    <location>
        <begin position="700"/>
        <end position="709"/>
    </location>
</feature>
<dbReference type="PANTHER" id="PTHR35372:SF2">
    <property type="entry name" value="SF3 HELICASE DOMAIN-CONTAINING PROTEIN"/>
    <property type="match status" value="1"/>
</dbReference>
<keyword evidence="8" id="KW-1185">Reference proteome</keyword>
<evidence type="ECO:0000256" key="1">
    <source>
        <dbReference type="ARBA" id="ARBA00022741"/>
    </source>
</evidence>
<dbReference type="PANTHER" id="PTHR35372">
    <property type="entry name" value="ATP BINDING PROTEIN-RELATED"/>
    <property type="match status" value="1"/>
</dbReference>
<evidence type="ECO:0000259" key="6">
    <source>
        <dbReference type="PROSITE" id="PS51206"/>
    </source>
</evidence>
<keyword evidence="1" id="KW-0547">Nucleotide-binding</keyword>
<dbReference type="InterPro" id="IPR027417">
    <property type="entry name" value="P-loop_NTPase"/>
</dbReference>
<dbReference type="Proteomes" id="UP001501170">
    <property type="component" value="Unassembled WGS sequence"/>
</dbReference>
<dbReference type="InterPro" id="IPR014818">
    <property type="entry name" value="Phage/plasmid_primase_P4_C"/>
</dbReference>
<keyword evidence="3" id="KW-0347">Helicase</keyword>
<feature type="region of interest" description="Disordered" evidence="5">
    <location>
        <begin position="670"/>
        <end position="709"/>
    </location>
</feature>